<evidence type="ECO:0000259" key="2">
    <source>
        <dbReference type="Pfam" id="PF13401"/>
    </source>
</evidence>
<sequence>MSLAHACHATNATNNRDNSMSVDYPTLDEAQEKRIAAVHGGFLYQHLFAVGCLLKANGSDVSHLVIERDEDVEIALADTRIYVQVKTRVEPLVPSDLNTAFDRFQQLRDQHTQGQRHGTAVFVVASNQPPGPKLSASIERKELANDVHFIYPGQAMPTELACLPACQPDLARMVADCVRLAEMVPHGVLVPESLVWKLAGKVQAAATGREDLGGYTFHTKMLPALFEQILTQLQRLPALEANYLPQIDEPELINGERIRIICGFSGAGKTSWCAQAAIRSPEPCVYFNARETAGPALARSLTREITGAVVDSPHEINELFATGASGIDSLNALDRHLEAQGMQPLVVIDNAHEIPAADLQAVFGCTPHMRFILLCQPLGSIQELEQLCGLRREILQGWSLDSVAAETSRLGARGDVNALEKVRSITAGMPLYLQSAARLAAQAYTGDLAQLCAALEQQATMETTVQELILTKVYQGLAQPCQRIVMLLSMVDVAITQDELQSLMQCYATLPTAAVNTAVRTLRALGVLEVQGNREIKLHDAMRLIGASQSHAVDEQHLLATKRLLKDLLLTSLQQARSYHRLRLLVRALLDLEEHEFLIELAGEEMFKETGLGTMLIDYLEAAATAPDFDPETRYWAVDSLFFLLHQSEEERDKPEHLALMAQLVRDNTLSGRAVISYHLKQMDWLGMQGDAPGVHQAIKLISGLPGLTPERIPPFHYNAAVALWRVHEYRAAETYVDKAVKDYLDVLKISERWILGRAMADVSAFLSGSPADLEAVNHLASAYEVKSMLMRLRRVNPVTYRLFAFKFFCCIQAFSSVIRTGLDAAQDMLDMRDFEAAREMVGSNIIPLITQAQLLGELTSARSFYAVILAYCRDLKGADKEMASLAPFRSGLSDKKRGEYDSQLQLIEDIRAGRVR</sequence>
<organism evidence="3 4">
    <name type="scientific">Pseudomonas phytophila</name>
    <dbReference type="NCBI Taxonomy" id="2867264"/>
    <lineage>
        <taxon>Bacteria</taxon>
        <taxon>Pseudomonadati</taxon>
        <taxon>Pseudomonadota</taxon>
        <taxon>Gammaproteobacteria</taxon>
        <taxon>Pseudomonadales</taxon>
        <taxon>Pseudomonadaceae</taxon>
        <taxon>Pseudomonas</taxon>
    </lineage>
</organism>
<dbReference type="Pfam" id="PF13401">
    <property type="entry name" value="AAA_22"/>
    <property type="match status" value="1"/>
</dbReference>
<dbReference type="InterPro" id="IPR049945">
    <property type="entry name" value="AAA_22"/>
</dbReference>
<feature type="region of interest" description="Disordered" evidence="1">
    <location>
        <begin position="1"/>
        <end position="21"/>
    </location>
</feature>
<dbReference type="EMBL" id="CP081201">
    <property type="protein sequence ID" value="UXZ99227.1"/>
    <property type="molecule type" value="Genomic_DNA"/>
</dbReference>
<gene>
    <name evidence="3" type="ORF">K3169_15890</name>
</gene>
<keyword evidence="4" id="KW-1185">Reference proteome</keyword>
<keyword evidence="3" id="KW-0547">Nucleotide-binding</keyword>
<dbReference type="GO" id="GO:0005524">
    <property type="term" value="F:ATP binding"/>
    <property type="evidence" value="ECO:0007669"/>
    <property type="project" value="UniProtKB-KW"/>
</dbReference>
<feature type="domain" description="ORC1/DEAH AAA+ ATPase" evidence="2">
    <location>
        <begin position="255"/>
        <end position="361"/>
    </location>
</feature>
<evidence type="ECO:0000313" key="3">
    <source>
        <dbReference type="EMBL" id="UXZ99227.1"/>
    </source>
</evidence>
<evidence type="ECO:0000313" key="4">
    <source>
        <dbReference type="Proteomes" id="UP001063228"/>
    </source>
</evidence>
<evidence type="ECO:0000256" key="1">
    <source>
        <dbReference type="SAM" id="MobiDB-lite"/>
    </source>
</evidence>
<feature type="compositionally biased region" description="Low complexity" evidence="1">
    <location>
        <begin position="1"/>
        <end position="15"/>
    </location>
</feature>
<reference evidence="3" key="1">
    <citation type="submission" date="2021-08" db="EMBL/GenBank/DDBJ databases">
        <title>Complete genome sequence of Pseudomonas phytophila.</title>
        <authorList>
            <person name="Weir B.S."/>
            <person name="Templeton M.D."/>
            <person name="Arshed S."/>
            <person name="Andersen M.T."/>
            <person name="Jayaraman J."/>
        </authorList>
    </citation>
    <scope>NUCLEOTIDE SEQUENCE</scope>
    <source>
        <strain evidence="3">ICMP 23753</strain>
    </source>
</reference>
<accession>A0ABY6FMR2</accession>
<dbReference type="Proteomes" id="UP001063228">
    <property type="component" value="Chromosome"/>
</dbReference>
<proteinExistence type="predicted"/>
<protein>
    <submittedName>
        <fullName evidence="3">ATP-binding protein</fullName>
    </submittedName>
</protein>
<name>A0ABY6FMR2_9PSED</name>
<keyword evidence="3" id="KW-0067">ATP-binding</keyword>